<name>A0A2V1JV79_9BURK</name>
<dbReference type="PANTHER" id="PTHR30273">
    <property type="entry name" value="PERIPLASMIC SIGNAL SENSOR AND SIGMA FACTOR ACTIVATOR FECR-RELATED"/>
    <property type="match status" value="1"/>
</dbReference>
<comment type="caution">
    <text evidence="3">The sequence shown here is derived from an EMBL/GenBank/DDBJ whole genome shotgun (WGS) entry which is preliminary data.</text>
</comment>
<dbReference type="Pfam" id="PF04773">
    <property type="entry name" value="FecR"/>
    <property type="match status" value="1"/>
</dbReference>
<organism evidence="3 4">
    <name type="scientific">Corticimicrobacter populi</name>
    <dbReference type="NCBI Taxonomy" id="2175229"/>
    <lineage>
        <taxon>Bacteria</taxon>
        <taxon>Pseudomonadati</taxon>
        <taxon>Pseudomonadota</taxon>
        <taxon>Betaproteobacteria</taxon>
        <taxon>Burkholderiales</taxon>
        <taxon>Alcaligenaceae</taxon>
        <taxon>Corticimicrobacter</taxon>
    </lineage>
</organism>
<reference evidence="4" key="1">
    <citation type="submission" date="2018-05" db="EMBL/GenBank/DDBJ databases">
        <authorList>
            <person name="Li Y."/>
        </authorList>
    </citation>
    <scope>NUCLEOTIDE SEQUENCE [LARGE SCALE GENOMIC DNA]</scope>
    <source>
        <strain evidence="4">3d-2-2</strain>
    </source>
</reference>
<dbReference type="EMBL" id="QETA01000005">
    <property type="protein sequence ID" value="PWF22098.1"/>
    <property type="molecule type" value="Genomic_DNA"/>
</dbReference>
<keyword evidence="4" id="KW-1185">Reference proteome</keyword>
<sequence length="333" mass="37158">MYCIRFRRPASQTCWAYRAPWSPGTLNAPMPPYGKCSTMLPEPATGGPVSGHASPPITSEPVAQETLQPYLETLRLVLPTPDEILRRARRRKRRLTAAASLALLAILSTGLRLWNPVLEQHTLQMRIGQRGHWTLSDGSALALNTDSRIAVRYRLFSREFTLEQGEAIFTAAHSALRSFTVQAGPVLIEDIGTVFAVRHTDQGAQIGVMVLEGRVDVLDAQGRRHILREQDALRLTQAGTHTTHRNADPDRLAWRDGKLLFRQTPLGTVLSEIQRYRQAPIRLHDNSLATLPITGQFELGNLEDILAFLPRIAPLAVQKQSDGSLDIRRRPAR</sequence>
<dbReference type="Proteomes" id="UP000245212">
    <property type="component" value="Unassembled WGS sequence"/>
</dbReference>
<dbReference type="InterPro" id="IPR006860">
    <property type="entry name" value="FecR"/>
</dbReference>
<dbReference type="Gene3D" id="3.55.50.30">
    <property type="match status" value="1"/>
</dbReference>
<dbReference type="Gene3D" id="2.60.120.1440">
    <property type="match status" value="1"/>
</dbReference>
<dbReference type="GO" id="GO:0016989">
    <property type="term" value="F:sigma factor antagonist activity"/>
    <property type="evidence" value="ECO:0007669"/>
    <property type="project" value="TreeGrafter"/>
</dbReference>
<feature type="transmembrane region" description="Helical" evidence="1">
    <location>
        <begin position="95"/>
        <end position="114"/>
    </location>
</feature>
<evidence type="ECO:0000259" key="2">
    <source>
        <dbReference type="Pfam" id="PF04773"/>
    </source>
</evidence>
<feature type="domain" description="FecR protein" evidence="2">
    <location>
        <begin position="127"/>
        <end position="215"/>
    </location>
</feature>
<dbReference type="InterPro" id="IPR012373">
    <property type="entry name" value="Ferrdict_sens_TM"/>
</dbReference>
<proteinExistence type="predicted"/>
<gene>
    <name evidence="3" type="ORF">DD235_11980</name>
</gene>
<evidence type="ECO:0000313" key="4">
    <source>
        <dbReference type="Proteomes" id="UP000245212"/>
    </source>
</evidence>
<evidence type="ECO:0000313" key="3">
    <source>
        <dbReference type="EMBL" id="PWF22098.1"/>
    </source>
</evidence>
<keyword evidence="1" id="KW-1133">Transmembrane helix</keyword>
<dbReference type="AlphaFoldDB" id="A0A2V1JV79"/>
<dbReference type="PANTHER" id="PTHR30273:SF2">
    <property type="entry name" value="PROTEIN FECR"/>
    <property type="match status" value="1"/>
</dbReference>
<keyword evidence="1" id="KW-0812">Transmembrane</keyword>
<evidence type="ECO:0000256" key="1">
    <source>
        <dbReference type="SAM" id="Phobius"/>
    </source>
</evidence>
<protein>
    <recommendedName>
        <fullName evidence="2">FecR protein domain-containing protein</fullName>
    </recommendedName>
</protein>
<keyword evidence="1" id="KW-0472">Membrane</keyword>
<accession>A0A2V1JV79</accession>